<gene>
    <name evidence="1" type="ORF">LCGC14_1297180</name>
</gene>
<protein>
    <recommendedName>
        <fullName evidence="2">Terminase large subunit gp17-like C-terminal domain-containing protein</fullName>
    </recommendedName>
</protein>
<accession>A0A0F9NTJ7</accession>
<dbReference type="EMBL" id="LAZR01007535">
    <property type="protein sequence ID" value="KKM84627.1"/>
    <property type="molecule type" value="Genomic_DNA"/>
</dbReference>
<proteinExistence type="predicted"/>
<dbReference type="AlphaFoldDB" id="A0A0F9NTJ7"/>
<feature type="non-terminal residue" evidence="1">
    <location>
        <position position="1"/>
    </location>
</feature>
<reference evidence="1" key="1">
    <citation type="journal article" date="2015" name="Nature">
        <title>Complex archaea that bridge the gap between prokaryotes and eukaryotes.</title>
        <authorList>
            <person name="Spang A."/>
            <person name="Saw J.H."/>
            <person name="Jorgensen S.L."/>
            <person name="Zaremba-Niedzwiedzka K."/>
            <person name="Martijn J."/>
            <person name="Lind A.E."/>
            <person name="van Eijk R."/>
            <person name="Schleper C."/>
            <person name="Guy L."/>
            <person name="Ettema T.J."/>
        </authorList>
    </citation>
    <scope>NUCLEOTIDE SEQUENCE</scope>
</reference>
<name>A0A0F9NTJ7_9ZZZZ</name>
<dbReference type="Gene3D" id="3.30.420.240">
    <property type="match status" value="1"/>
</dbReference>
<evidence type="ECO:0000313" key="1">
    <source>
        <dbReference type="EMBL" id="KKM84627.1"/>
    </source>
</evidence>
<organism evidence="1">
    <name type="scientific">marine sediment metagenome</name>
    <dbReference type="NCBI Taxonomy" id="412755"/>
    <lineage>
        <taxon>unclassified sequences</taxon>
        <taxon>metagenomes</taxon>
        <taxon>ecological metagenomes</taxon>
    </lineage>
</organism>
<comment type="caution">
    <text evidence="1">The sequence shown here is derived from an EMBL/GenBank/DDBJ whole genome shotgun (WGS) entry which is preliminary data.</text>
</comment>
<sequence>TDDYTALSIIDATTNEEVYVNRWRRITPEQVIVRILDAARQWRVESLLVERNSMGWNYFYSLVVAIEQADGLDISVSWFVTTNESKRNMADSLGRAMRGGVLTLLFTDDNGTDYGTSELRTFVQSQTANGVYTYGHISGAKDDSVIARMAGWDAAGNLIY</sequence>
<evidence type="ECO:0008006" key="2">
    <source>
        <dbReference type="Google" id="ProtNLM"/>
    </source>
</evidence>